<gene>
    <name evidence="2" type="ORF">PAI11_42180</name>
</gene>
<evidence type="ECO:0000313" key="3">
    <source>
        <dbReference type="Proteomes" id="UP000005143"/>
    </source>
</evidence>
<evidence type="ECO:0000313" key="2">
    <source>
        <dbReference type="EMBL" id="EHN08968.1"/>
    </source>
</evidence>
<dbReference type="AlphaFoldDB" id="H0EBI7"/>
<comment type="caution">
    <text evidence="2">The sequence shown here is derived from an EMBL/GenBank/DDBJ whole genome shotgun (WGS) entry which is preliminary data.</text>
</comment>
<feature type="region of interest" description="Disordered" evidence="1">
    <location>
        <begin position="91"/>
        <end position="115"/>
    </location>
</feature>
<keyword evidence="3" id="KW-1185">Reference proteome</keyword>
<dbReference type="Proteomes" id="UP000005143">
    <property type="component" value="Unassembled WGS sequence"/>
</dbReference>
<accession>H0EBI7</accession>
<reference evidence="2 3" key="1">
    <citation type="journal article" date="2013" name="Biodegradation">
        <title>Quantitative proteomic analysis of ibuprofen-degrading Patulibacter sp. strain I11.</title>
        <authorList>
            <person name="Almeida B."/>
            <person name="Kjeldal H."/>
            <person name="Lolas I."/>
            <person name="Knudsen A.D."/>
            <person name="Carvalho G."/>
            <person name="Nielsen K.L."/>
            <person name="Barreto Crespo M.T."/>
            <person name="Stensballe A."/>
            <person name="Nielsen J.L."/>
        </authorList>
    </citation>
    <scope>NUCLEOTIDE SEQUENCE [LARGE SCALE GENOMIC DNA]</scope>
    <source>
        <strain evidence="2 3">I11</strain>
    </source>
</reference>
<evidence type="ECO:0000256" key="1">
    <source>
        <dbReference type="SAM" id="MobiDB-lite"/>
    </source>
</evidence>
<proteinExistence type="predicted"/>
<organism evidence="2 3">
    <name type="scientific">Patulibacter medicamentivorans</name>
    <dbReference type="NCBI Taxonomy" id="1097667"/>
    <lineage>
        <taxon>Bacteria</taxon>
        <taxon>Bacillati</taxon>
        <taxon>Actinomycetota</taxon>
        <taxon>Thermoleophilia</taxon>
        <taxon>Solirubrobacterales</taxon>
        <taxon>Patulibacteraceae</taxon>
        <taxon>Patulibacter</taxon>
    </lineage>
</organism>
<dbReference type="EMBL" id="AGUD01000308">
    <property type="protein sequence ID" value="EHN08968.1"/>
    <property type="molecule type" value="Genomic_DNA"/>
</dbReference>
<protein>
    <submittedName>
        <fullName evidence="2">Uncharacterized protein</fullName>
    </submittedName>
</protein>
<sequence length="115" mass="11317">MLFVGPTSIVSAILAVFAFAELAAPRPSAARIAASPPAGAPAVPPLPGASVVVGPVVAVVEAVVVAVELVVLGSSSEPQPAVVAASAAVSTSVPSRAAGRRGRGDWWRRGDMPTA</sequence>
<name>H0EBI7_9ACTN</name>
<feature type="compositionally biased region" description="Basic and acidic residues" evidence="1">
    <location>
        <begin position="102"/>
        <end position="115"/>
    </location>
</feature>